<accession>A0A2Z7BUC2</accession>
<gene>
    <name evidence="1" type="ORF">F511_13576</name>
</gene>
<dbReference type="EMBL" id="KV001994">
    <property type="protein sequence ID" value="KZV38252.1"/>
    <property type="molecule type" value="Genomic_DNA"/>
</dbReference>
<evidence type="ECO:0000313" key="2">
    <source>
        <dbReference type="Proteomes" id="UP000250235"/>
    </source>
</evidence>
<evidence type="ECO:0000313" key="1">
    <source>
        <dbReference type="EMBL" id="KZV38252.1"/>
    </source>
</evidence>
<keyword evidence="2" id="KW-1185">Reference proteome</keyword>
<organism evidence="1 2">
    <name type="scientific">Dorcoceras hygrometricum</name>
    <dbReference type="NCBI Taxonomy" id="472368"/>
    <lineage>
        <taxon>Eukaryota</taxon>
        <taxon>Viridiplantae</taxon>
        <taxon>Streptophyta</taxon>
        <taxon>Embryophyta</taxon>
        <taxon>Tracheophyta</taxon>
        <taxon>Spermatophyta</taxon>
        <taxon>Magnoliopsida</taxon>
        <taxon>eudicotyledons</taxon>
        <taxon>Gunneridae</taxon>
        <taxon>Pentapetalae</taxon>
        <taxon>asterids</taxon>
        <taxon>lamiids</taxon>
        <taxon>Lamiales</taxon>
        <taxon>Gesneriaceae</taxon>
        <taxon>Didymocarpoideae</taxon>
        <taxon>Trichosporeae</taxon>
        <taxon>Loxocarpinae</taxon>
        <taxon>Dorcoceras</taxon>
    </lineage>
</organism>
<dbReference type="AlphaFoldDB" id="A0A2Z7BUC2"/>
<sequence length="119" mass="12708">MLDVIVGMTVYHIGQVRNCDSGATMVVGPRLDVRFVVVVHSNGVDRCSSGISDLTSICASDLGFRSMCSGPYAWDPVVVIVAQKVKDACIEDERQYRAPHLPAGLLLASMSRVGSSHAS</sequence>
<protein>
    <submittedName>
        <fullName evidence="1">Uncharacterized protein</fullName>
    </submittedName>
</protein>
<reference evidence="1 2" key="1">
    <citation type="journal article" date="2015" name="Proc. Natl. Acad. Sci. U.S.A.">
        <title>The resurrection genome of Boea hygrometrica: A blueprint for survival of dehydration.</title>
        <authorList>
            <person name="Xiao L."/>
            <person name="Yang G."/>
            <person name="Zhang L."/>
            <person name="Yang X."/>
            <person name="Zhao S."/>
            <person name="Ji Z."/>
            <person name="Zhou Q."/>
            <person name="Hu M."/>
            <person name="Wang Y."/>
            <person name="Chen M."/>
            <person name="Xu Y."/>
            <person name="Jin H."/>
            <person name="Xiao X."/>
            <person name="Hu G."/>
            <person name="Bao F."/>
            <person name="Hu Y."/>
            <person name="Wan P."/>
            <person name="Li L."/>
            <person name="Deng X."/>
            <person name="Kuang T."/>
            <person name="Xiang C."/>
            <person name="Zhu J.K."/>
            <person name="Oliver M.J."/>
            <person name="He Y."/>
        </authorList>
    </citation>
    <scope>NUCLEOTIDE SEQUENCE [LARGE SCALE GENOMIC DNA]</scope>
    <source>
        <strain evidence="2">cv. XS01</strain>
    </source>
</reference>
<name>A0A2Z7BUC2_9LAMI</name>
<dbReference type="Proteomes" id="UP000250235">
    <property type="component" value="Unassembled WGS sequence"/>
</dbReference>
<proteinExistence type="predicted"/>